<evidence type="ECO:0000313" key="6">
    <source>
        <dbReference type="Proteomes" id="UP000632138"/>
    </source>
</evidence>
<feature type="domain" description="Aerobactin siderophore biosynthesis IucA/IucC N-terminal" evidence="3">
    <location>
        <begin position="119"/>
        <end position="319"/>
    </location>
</feature>
<keyword evidence="6" id="KW-1185">Reference proteome</keyword>
<comment type="similarity">
    <text evidence="2">Belongs to the IucA/IucC family.</text>
</comment>
<dbReference type="InterPro" id="IPR037455">
    <property type="entry name" value="LucA/IucC-like"/>
</dbReference>
<name>A0ABS2A8M3_9ACTN</name>
<evidence type="ECO:0000256" key="1">
    <source>
        <dbReference type="ARBA" id="ARBA00004924"/>
    </source>
</evidence>
<organism evidence="5 6">
    <name type="scientific">Paractinoplanes ovalisporus</name>
    <dbReference type="NCBI Taxonomy" id="2810368"/>
    <lineage>
        <taxon>Bacteria</taxon>
        <taxon>Bacillati</taxon>
        <taxon>Actinomycetota</taxon>
        <taxon>Actinomycetes</taxon>
        <taxon>Micromonosporales</taxon>
        <taxon>Micromonosporaceae</taxon>
        <taxon>Paractinoplanes</taxon>
    </lineage>
</organism>
<evidence type="ECO:0000259" key="3">
    <source>
        <dbReference type="Pfam" id="PF04183"/>
    </source>
</evidence>
<gene>
    <name evidence="5" type="ORF">JIG36_11565</name>
</gene>
<evidence type="ECO:0000256" key="2">
    <source>
        <dbReference type="ARBA" id="ARBA00007832"/>
    </source>
</evidence>
<dbReference type="Pfam" id="PF04183">
    <property type="entry name" value="IucA_IucC"/>
    <property type="match status" value="1"/>
</dbReference>
<dbReference type="EMBL" id="JAENHP010000003">
    <property type="protein sequence ID" value="MBM2616194.1"/>
    <property type="molecule type" value="Genomic_DNA"/>
</dbReference>
<dbReference type="PANTHER" id="PTHR34384">
    <property type="entry name" value="L-2,3-DIAMINOPROPANOATE--CITRATE LIGASE"/>
    <property type="match status" value="1"/>
</dbReference>
<dbReference type="InterPro" id="IPR022770">
    <property type="entry name" value="IucA/IucC-like_C"/>
</dbReference>
<dbReference type="Pfam" id="PF06276">
    <property type="entry name" value="FhuF"/>
    <property type="match status" value="1"/>
</dbReference>
<reference evidence="5 6" key="1">
    <citation type="submission" date="2021-01" db="EMBL/GenBank/DDBJ databases">
        <title>Actinoplanes sp. nov. LDG1-06 isolated from lichen.</title>
        <authorList>
            <person name="Saeng-In P."/>
            <person name="Phongsopitanun W."/>
            <person name="Kanchanasin P."/>
            <person name="Yuki M."/>
            <person name="Kudo T."/>
            <person name="Ohkuma M."/>
            <person name="Tanasupawat S."/>
        </authorList>
    </citation>
    <scope>NUCLEOTIDE SEQUENCE [LARGE SCALE GENOMIC DNA]</scope>
    <source>
        <strain evidence="5 6">LDG1-06</strain>
    </source>
</reference>
<comment type="pathway">
    <text evidence="1">Siderophore biosynthesis.</text>
</comment>
<dbReference type="InterPro" id="IPR007310">
    <property type="entry name" value="Aerobactin_biosyn_IucA/IucC_N"/>
</dbReference>
<protein>
    <submittedName>
        <fullName evidence="5">RhbF-like rhizobactin siderophore biosynthesis protein</fullName>
    </submittedName>
</protein>
<dbReference type="Proteomes" id="UP000632138">
    <property type="component" value="Unassembled WGS sequence"/>
</dbReference>
<dbReference type="Gene3D" id="1.10.510.40">
    <property type="match status" value="1"/>
</dbReference>
<dbReference type="PANTHER" id="PTHR34384:SF5">
    <property type="entry name" value="L-2,3-DIAMINOPROPANOATE--CITRATE LIGASE"/>
    <property type="match status" value="1"/>
</dbReference>
<evidence type="ECO:0000259" key="4">
    <source>
        <dbReference type="Pfam" id="PF06276"/>
    </source>
</evidence>
<feature type="domain" description="Aerobactin siderophore biosynthesis IucA/IucC-like C-terminal" evidence="4">
    <location>
        <begin position="333"/>
        <end position="484"/>
    </location>
</feature>
<comment type="caution">
    <text evidence="5">The sequence shown here is derived from an EMBL/GenBank/DDBJ whole genome shotgun (WGS) entry which is preliminary data.</text>
</comment>
<evidence type="ECO:0000313" key="5">
    <source>
        <dbReference type="EMBL" id="MBM2616194.1"/>
    </source>
</evidence>
<dbReference type="RefSeq" id="WP_203376100.1">
    <property type="nucleotide sequence ID" value="NZ_JAENHP010000003.1"/>
</dbReference>
<accession>A0ABS2A8M3</accession>
<proteinExistence type="inferred from homology"/>
<sequence length="497" mass="53768">MNKTLRPERIAHTEAALAVHAPDLVPGFLAALPEAADTVGRRLRGALVREGIRDTGPGRRHGFGRVEYATAGVADPLDLLDGLDAPGFAAEIRNAVMNLAIAMARPHPPAGDNPDEQAIALERLAVAGHNLHPCGRTRLGWDTGDVLAHDLESGRTRVGFVAVRDDLHLGDDVFTEIDKPSGYAVQPVHAWQRDNVLPERYGDLLRTGALKILDEEREAIPTAALRTLLLPTTGDYLKVSLDIQVTSTRRSISIASTRNGPAVSRLLHDLVDDDRILLMAETAGAAVPVGSGRDLSAIRRDGLGHRLEPGERAIPGGALPLLLGELVTGEPGDWLRAYGEMVIPPLLRLTAQGVALEAHLQNCLPTFVAGRPHRLALRDFAGLRLHQPRLAAAGHTINLWPGSVVNADTLDVFRAKIGYTLFQAHLGEIVLRLATDFGLDEDHAWRIIRDIVDDHVTGDDHTAFTAPTVPHKALVRMRLAREGDIYVPVRNPLHAPA</sequence>